<keyword evidence="2" id="KW-0805">Transcription regulation</keyword>
<dbReference type="InterPro" id="IPR013249">
    <property type="entry name" value="RNA_pol_sigma70_r4_t2"/>
</dbReference>
<organism evidence="7 8">
    <name type="scientific">Sphaerisporangium rufum</name>
    <dbReference type="NCBI Taxonomy" id="1381558"/>
    <lineage>
        <taxon>Bacteria</taxon>
        <taxon>Bacillati</taxon>
        <taxon>Actinomycetota</taxon>
        <taxon>Actinomycetes</taxon>
        <taxon>Streptosporangiales</taxon>
        <taxon>Streptosporangiaceae</taxon>
        <taxon>Sphaerisporangium</taxon>
    </lineage>
</organism>
<proteinExistence type="inferred from homology"/>
<evidence type="ECO:0000313" key="7">
    <source>
        <dbReference type="EMBL" id="GII78609.1"/>
    </source>
</evidence>
<keyword evidence="3" id="KW-0731">Sigma factor</keyword>
<dbReference type="NCBIfam" id="TIGR02937">
    <property type="entry name" value="sigma70-ECF"/>
    <property type="match status" value="1"/>
</dbReference>
<dbReference type="GO" id="GO:0003677">
    <property type="term" value="F:DNA binding"/>
    <property type="evidence" value="ECO:0007669"/>
    <property type="project" value="InterPro"/>
</dbReference>
<dbReference type="GO" id="GO:0006352">
    <property type="term" value="P:DNA-templated transcription initiation"/>
    <property type="evidence" value="ECO:0007669"/>
    <property type="project" value="InterPro"/>
</dbReference>
<dbReference type="Gene3D" id="1.10.10.10">
    <property type="entry name" value="Winged helix-like DNA-binding domain superfamily/Winged helix DNA-binding domain"/>
    <property type="match status" value="1"/>
</dbReference>
<protein>
    <submittedName>
        <fullName evidence="7">DNA-directed RNA polymerase sigma-70 factor</fullName>
    </submittedName>
</protein>
<evidence type="ECO:0000259" key="5">
    <source>
        <dbReference type="Pfam" id="PF04542"/>
    </source>
</evidence>
<evidence type="ECO:0000259" key="6">
    <source>
        <dbReference type="Pfam" id="PF08281"/>
    </source>
</evidence>
<dbReference type="InterPro" id="IPR014284">
    <property type="entry name" value="RNA_pol_sigma-70_dom"/>
</dbReference>
<dbReference type="InterPro" id="IPR036388">
    <property type="entry name" value="WH-like_DNA-bd_sf"/>
</dbReference>
<dbReference type="GO" id="GO:0016987">
    <property type="term" value="F:sigma factor activity"/>
    <property type="evidence" value="ECO:0007669"/>
    <property type="project" value="UniProtKB-KW"/>
</dbReference>
<dbReference type="InterPro" id="IPR007627">
    <property type="entry name" value="RNA_pol_sigma70_r2"/>
</dbReference>
<dbReference type="Proteomes" id="UP000655287">
    <property type="component" value="Unassembled WGS sequence"/>
</dbReference>
<dbReference type="SUPFAM" id="SSF88946">
    <property type="entry name" value="Sigma2 domain of RNA polymerase sigma factors"/>
    <property type="match status" value="1"/>
</dbReference>
<sequence>MTPPRPAAPDGIDDAAVIARSRHDPEQFAALFARHAPAIKRYVIRRLGQDPAEDIVAETFTLAFQRRDSYDPAYGDARPWLYGITTNLMRRHRRQEIGMYRALSRTGVDPVVEPFTNEVHRRLAADGERRRLAAALAGLSRPHRDALLLVTWGELSYEQAALALGVPSGTVRSRVSRARAKLRRVLGGIDQAGENEGKIG</sequence>
<evidence type="ECO:0000256" key="1">
    <source>
        <dbReference type="ARBA" id="ARBA00010641"/>
    </source>
</evidence>
<dbReference type="CDD" id="cd06171">
    <property type="entry name" value="Sigma70_r4"/>
    <property type="match status" value="1"/>
</dbReference>
<dbReference type="Gene3D" id="1.10.1740.10">
    <property type="match status" value="1"/>
</dbReference>
<dbReference type="InterPro" id="IPR039425">
    <property type="entry name" value="RNA_pol_sigma-70-like"/>
</dbReference>
<dbReference type="SUPFAM" id="SSF88659">
    <property type="entry name" value="Sigma3 and sigma4 domains of RNA polymerase sigma factors"/>
    <property type="match status" value="1"/>
</dbReference>
<dbReference type="EMBL" id="BOOU01000051">
    <property type="protein sequence ID" value="GII78609.1"/>
    <property type="molecule type" value="Genomic_DNA"/>
</dbReference>
<evidence type="ECO:0000313" key="8">
    <source>
        <dbReference type="Proteomes" id="UP000655287"/>
    </source>
</evidence>
<keyword evidence="7" id="KW-0240">DNA-directed RNA polymerase</keyword>
<dbReference type="GO" id="GO:0000428">
    <property type="term" value="C:DNA-directed RNA polymerase complex"/>
    <property type="evidence" value="ECO:0007669"/>
    <property type="project" value="UniProtKB-KW"/>
</dbReference>
<feature type="domain" description="RNA polymerase sigma factor 70 region 4 type 2" evidence="6">
    <location>
        <begin position="130"/>
        <end position="182"/>
    </location>
</feature>
<dbReference type="PANTHER" id="PTHR43133">
    <property type="entry name" value="RNA POLYMERASE ECF-TYPE SIGMA FACTO"/>
    <property type="match status" value="1"/>
</dbReference>
<evidence type="ECO:0000256" key="4">
    <source>
        <dbReference type="ARBA" id="ARBA00023163"/>
    </source>
</evidence>
<dbReference type="Pfam" id="PF04542">
    <property type="entry name" value="Sigma70_r2"/>
    <property type="match status" value="1"/>
</dbReference>
<comment type="similarity">
    <text evidence="1">Belongs to the sigma-70 factor family. ECF subfamily.</text>
</comment>
<dbReference type="InterPro" id="IPR013324">
    <property type="entry name" value="RNA_pol_sigma_r3/r4-like"/>
</dbReference>
<dbReference type="Pfam" id="PF08281">
    <property type="entry name" value="Sigma70_r4_2"/>
    <property type="match status" value="1"/>
</dbReference>
<evidence type="ECO:0000256" key="3">
    <source>
        <dbReference type="ARBA" id="ARBA00023082"/>
    </source>
</evidence>
<keyword evidence="8" id="KW-1185">Reference proteome</keyword>
<keyword evidence="4" id="KW-0804">Transcription</keyword>
<dbReference type="AlphaFoldDB" id="A0A919R2P5"/>
<dbReference type="InterPro" id="IPR013325">
    <property type="entry name" value="RNA_pol_sigma_r2"/>
</dbReference>
<dbReference type="RefSeq" id="WP_307812043.1">
    <property type="nucleotide sequence ID" value="NZ_BOOU01000051.1"/>
</dbReference>
<dbReference type="PANTHER" id="PTHR43133:SF25">
    <property type="entry name" value="RNA POLYMERASE SIGMA FACTOR RFAY-RELATED"/>
    <property type="match status" value="1"/>
</dbReference>
<evidence type="ECO:0000256" key="2">
    <source>
        <dbReference type="ARBA" id="ARBA00023015"/>
    </source>
</evidence>
<reference evidence="7" key="1">
    <citation type="submission" date="2021-01" db="EMBL/GenBank/DDBJ databases">
        <title>Whole genome shotgun sequence of Sphaerisporangium rufum NBRC 109079.</title>
        <authorList>
            <person name="Komaki H."/>
            <person name="Tamura T."/>
        </authorList>
    </citation>
    <scope>NUCLEOTIDE SEQUENCE</scope>
    <source>
        <strain evidence="7">NBRC 109079</strain>
    </source>
</reference>
<gene>
    <name evidence="7" type="primary">rpoE_14</name>
    <name evidence="7" type="ORF">Sru01_35910</name>
</gene>
<name>A0A919R2P5_9ACTN</name>
<comment type="caution">
    <text evidence="7">The sequence shown here is derived from an EMBL/GenBank/DDBJ whole genome shotgun (WGS) entry which is preliminary data.</text>
</comment>
<accession>A0A919R2P5</accession>
<feature type="domain" description="RNA polymerase sigma-70 region 2" evidence="5">
    <location>
        <begin position="31"/>
        <end position="95"/>
    </location>
</feature>